<dbReference type="RefSeq" id="WP_355396951.1">
    <property type="nucleotide sequence ID" value="NZ_JBEGHN010000001.1"/>
</dbReference>
<evidence type="ECO:0000256" key="2">
    <source>
        <dbReference type="ARBA" id="ARBA00023315"/>
    </source>
</evidence>
<dbReference type="PANTHER" id="PTHR43877">
    <property type="entry name" value="AMINOALKYLPHOSPHONATE N-ACETYLTRANSFERASE-RELATED-RELATED"/>
    <property type="match status" value="1"/>
</dbReference>
<proteinExistence type="predicted"/>
<feature type="domain" description="N-acetyltransferase" evidence="3">
    <location>
        <begin position="13"/>
        <end position="162"/>
    </location>
</feature>
<name>A0ABV2UXJ8_9ACTN</name>
<gene>
    <name evidence="4" type="ORF">ABZZ21_14765</name>
</gene>
<organism evidence="4 5">
    <name type="scientific">Streptomyces ossamyceticus</name>
    <dbReference type="NCBI Taxonomy" id="249581"/>
    <lineage>
        <taxon>Bacteria</taxon>
        <taxon>Bacillati</taxon>
        <taxon>Actinomycetota</taxon>
        <taxon>Actinomycetes</taxon>
        <taxon>Kitasatosporales</taxon>
        <taxon>Streptomycetaceae</taxon>
        <taxon>Streptomyces</taxon>
    </lineage>
</organism>
<dbReference type="Pfam" id="PF00583">
    <property type="entry name" value="Acetyltransf_1"/>
    <property type="match status" value="1"/>
</dbReference>
<dbReference type="SUPFAM" id="SSF55729">
    <property type="entry name" value="Acyl-CoA N-acyltransferases (Nat)"/>
    <property type="match status" value="1"/>
</dbReference>
<protein>
    <submittedName>
        <fullName evidence="4">GNAT family N-acetyltransferase</fullName>
    </submittedName>
</protein>
<dbReference type="Gene3D" id="3.40.630.30">
    <property type="match status" value="1"/>
</dbReference>
<evidence type="ECO:0000256" key="1">
    <source>
        <dbReference type="ARBA" id="ARBA00022679"/>
    </source>
</evidence>
<dbReference type="EMBL" id="JBEXPZ010000017">
    <property type="protein sequence ID" value="MET9845815.1"/>
    <property type="molecule type" value="Genomic_DNA"/>
</dbReference>
<accession>A0ABV2UXJ8</accession>
<evidence type="ECO:0000313" key="5">
    <source>
        <dbReference type="Proteomes" id="UP001550210"/>
    </source>
</evidence>
<keyword evidence="5" id="KW-1185">Reference proteome</keyword>
<dbReference type="PROSITE" id="PS51186">
    <property type="entry name" value="GNAT"/>
    <property type="match status" value="1"/>
</dbReference>
<dbReference type="InterPro" id="IPR050832">
    <property type="entry name" value="Bact_Acetyltransf"/>
</dbReference>
<sequence>MSAAQRTGGVASVAVRPLVEPDLDRADQIFRVAFGTFLGFPEPETFFGTADYVRTRWAADPRAAFAATVEGEVVGTNFAADWGSVGYFGPLTVRPDLWDQGIGRRLMEPVMACFDTWGNRHLGLFTFSHSPKHLELYRRYGFWPRFLTAIMKKQVSARAPVPGRLLYGELNAAEQADALSLCGALTESVFEGLSLEREIVATQAQGLGDTVLLEGAGSGSGRSGLDGLAVCHCGAGSEAGEDVCFVKFGAVRPGPGAADRFGRLLDACEQLAAEKGLGQLDAGMNLAREDAYRRMADRGFRTWLQGVTMHRPNESGYSHPDAYVIDDWR</sequence>
<evidence type="ECO:0000259" key="3">
    <source>
        <dbReference type="PROSITE" id="PS51186"/>
    </source>
</evidence>
<dbReference type="CDD" id="cd04301">
    <property type="entry name" value="NAT_SF"/>
    <property type="match status" value="1"/>
</dbReference>
<keyword evidence="2" id="KW-0012">Acyltransferase</keyword>
<keyword evidence="1" id="KW-0808">Transferase</keyword>
<reference evidence="4 5" key="1">
    <citation type="submission" date="2024-06" db="EMBL/GenBank/DDBJ databases">
        <title>The Natural Products Discovery Center: Release of the First 8490 Sequenced Strains for Exploring Actinobacteria Biosynthetic Diversity.</title>
        <authorList>
            <person name="Kalkreuter E."/>
            <person name="Kautsar S.A."/>
            <person name="Yang D."/>
            <person name="Bader C.D."/>
            <person name="Teijaro C.N."/>
            <person name="Fluegel L."/>
            <person name="Davis C.M."/>
            <person name="Simpson J.R."/>
            <person name="Lauterbach L."/>
            <person name="Steele A.D."/>
            <person name="Gui C."/>
            <person name="Meng S."/>
            <person name="Li G."/>
            <person name="Viehrig K."/>
            <person name="Ye F."/>
            <person name="Su P."/>
            <person name="Kiefer A.F."/>
            <person name="Nichols A."/>
            <person name="Cepeda A.J."/>
            <person name="Yan W."/>
            <person name="Fan B."/>
            <person name="Jiang Y."/>
            <person name="Adhikari A."/>
            <person name="Zheng C.-J."/>
            <person name="Schuster L."/>
            <person name="Cowan T.M."/>
            <person name="Smanski M.J."/>
            <person name="Chevrette M.G."/>
            <person name="De Carvalho L.P.S."/>
            <person name="Shen B."/>
        </authorList>
    </citation>
    <scope>NUCLEOTIDE SEQUENCE [LARGE SCALE GENOMIC DNA]</scope>
    <source>
        <strain evidence="4 5">NPDC006434</strain>
    </source>
</reference>
<dbReference type="InterPro" id="IPR016181">
    <property type="entry name" value="Acyl_CoA_acyltransferase"/>
</dbReference>
<comment type="caution">
    <text evidence="4">The sequence shown here is derived from an EMBL/GenBank/DDBJ whole genome shotgun (WGS) entry which is preliminary data.</text>
</comment>
<evidence type="ECO:0000313" key="4">
    <source>
        <dbReference type="EMBL" id="MET9845815.1"/>
    </source>
</evidence>
<dbReference type="InterPro" id="IPR000182">
    <property type="entry name" value="GNAT_dom"/>
</dbReference>
<dbReference type="Proteomes" id="UP001550210">
    <property type="component" value="Unassembled WGS sequence"/>
</dbReference>